<dbReference type="SUPFAM" id="SSF53597">
    <property type="entry name" value="Dihydrofolate reductase-like"/>
    <property type="match status" value="1"/>
</dbReference>
<dbReference type="InterPro" id="IPR002734">
    <property type="entry name" value="RibDG_C"/>
</dbReference>
<dbReference type="Gene3D" id="3.40.430.10">
    <property type="entry name" value="Dihydrofolate Reductase, subunit A"/>
    <property type="match status" value="1"/>
</dbReference>
<dbReference type="InterPro" id="IPR024072">
    <property type="entry name" value="DHFR-like_dom_sf"/>
</dbReference>
<evidence type="ECO:0000313" key="2">
    <source>
        <dbReference type="EMBL" id="MFB9476045.1"/>
    </source>
</evidence>
<proteinExistence type="predicted"/>
<evidence type="ECO:0000259" key="1">
    <source>
        <dbReference type="Pfam" id="PF01872"/>
    </source>
</evidence>
<dbReference type="PANTHER" id="PTHR38011:SF11">
    <property type="entry name" value="2,5-DIAMINO-6-RIBOSYLAMINO-4(3H)-PYRIMIDINONE 5'-PHOSPHATE REDUCTASE"/>
    <property type="match status" value="1"/>
</dbReference>
<dbReference type="Proteomes" id="UP001589568">
    <property type="component" value="Unassembled WGS sequence"/>
</dbReference>
<evidence type="ECO:0000313" key="3">
    <source>
        <dbReference type="Proteomes" id="UP001589568"/>
    </source>
</evidence>
<keyword evidence="3" id="KW-1185">Reference proteome</keyword>
<reference evidence="2 3" key="1">
    <citation type="submission" date="2024-09" db="EMBL/GenBank/DDBJ databases">
        <authorList>
            <person name="Sun Q."/>
            <person name="Mori K."/>
        </authorList>
    </citation>
    <scope>NUCLEOTIDE SEQUENCE [LARGE SCALE GENOMIC DNA]</scope>
    <source>
        <strain evidence="2 3">JCM 3324</strain>
    </source>
</reference>
<accession>A0ABV5P0F9</accession>
<feature type="domain" description="Bacterial bifunctional deaminase-reductase C-terminal" evidence="1">
    <location>
        <begin position="3"/>
        <end position="177"/>
    </location>
</feature>
<dbReference type="EMBL" id="JBHMCF010000046">
    <property type="protein sequence ID" value="MFB9476045.1"/>
    <property type="molecule type" value="Genomic_DNA"/>
</dbReference>
<dbReference type="PANTHER" id="PTHR38011">
    <property type="entry name" value="DIHYDROFOLATE REDUCTASE FAMILY PROTEIN (AFU_ORTHOLOGUE AFUA_8G06820)"/>
    <property type="match status" value="1"/>
</dbReference>
<organism evidence="2 3">
    <name type="scientific">Nonomuraea salmonea</name>
    <dbReference type="NCBI Taxonomy" id="46181"/>
    <lineage>
        <taxon>Bacteria</taxon>
        <taxon>Bacillati</taxon>
        <taxon>Actinomycetota</taxon>
        <taxon>Actinomycetes</taxon>
        <taxon>Streptosporangiales</taxon>
        <taxon>Streptosporangiaceae</taxon>
        <taxon>Nonomuraea</taxon>
    </lineage>
</organism>
<name>A0ABV5P0F9_9ACTN</name>
<sequence length="187" mass="20191">MRTLKLQIQTTIDGYMGGPEGEMDWMDFNWSDDVGAYIDAMTSSVDCILLGRELAGGFIPTWAAEPQGESKETVAWMNDTPKVVVSNTLTESPWPNATILGGDLASAIRDLKERPGGDIITYGGAKLASGLIAEGLIDEIHLFVNPVSIGRGLPVFPDVAGHQRFRLAGARPFECGITALHYAPKRD</sequence>
<dbReference type="InterPro" id="IPR050765">
    <property type="entry name" value="Riboflavin_Biosynth_HTPR"/>
</dbReference>
<protein>
    <submittedName>
        <fullName evidence="2">Dihydrofolate reductase family protein</fullName>
    </submittedName>
</protein>
<dbReference type="RefSeq" id="WP_379484927.1">
    <property type="nucleotide sequence ID" value="NZ_JBHMCF010000046.1"/>
</dbReference>
<dbReference type="Pfam" id="PF01872">
    <property type="entry name" value="RibD_C"/>
    <property type="match status" value="1"/>
</dbReference>
<comment type="caution">
    <text evidence="2">The sequence shown here is derived from an EMBL/GenBank/DDBJ whole genome shotgun (WGS) entry which is preliminary data.</text>
</comment>
<gene>
    <name evidence="2" type="ORF">ACFFR3_41680</name>
</gene>